<accession>A0ABT7A8H6</accession>
<name>A0ABT7A8H6_9ACTN</name>
<keyword evidence="8" id="KW-1185">Reference proteome</keyword>
<evidence type="ECO:0000256" key="6">
    <source>
        <dbReference type="PROSITE-ProRule" id="PRU01016"/>
    </source>
</evidence>
<dbReference type="Proteomes" id="UP001214441">
    <property type="component" value="Unassembled WGS sequence"/>
</dbReference>
<keyword evidence="4 6" id="KW-0949">S-adenosyl-L-methionine</keyword>
<proteinExistence type="inferred from homology"/>
<dbReference type="PRINTS" id="PR00105">
    <property type="entry name" value="C5METTRFRASE"/>
</dbReference>
<organism evidence="7 8">
    <name type="scientific">Streptomyces iconiensis</name>
    <dbReference type="NCBI Taxonomy" id="1384038"/>
    <lineage>
        <taxon>Bacteria</taxon>
        <taxon>Bacillati</taxon>
        <taxon>Actinomycetota</taxon>
        <taxon>Actinomycetes</taxon>
        <taxon>Kitasatosporales</taxon>
        <taxon>Streptomycetaceae</taxon>
        <taxon>Streptomyces</taxon>
    </lineage>
</organism>
<dbReference type="Gene3D" id="3.40.50.150">
    <property type="entry name" value="Vaccinia Virus protein VP39"/>
    <property type="match status" value="1"/>
</dbReference>
<dbReference type="PANTHER" id="PTHR10629:SF52">
    <property type="entry name" value="DNA (CYTOSINE-5)-METHYLTRANSFERASE 1"/>
    <property type="match status" value="1"/>
</dbReference>
<dbReference type="PANTHER" id="PTHR10629">
    <property type="entry name" value="CYTOSINE-SPECIFIC METHYLTRANSFERASE"/>
    <property type="match status" value="1"/>
</dbReference>
<keyword evidence="2 6" id="KW-0489">Methyltransferase</keyword>
<evidence type="ECO:0000256" key="3">
    <source>
        <dbReference type="ARBA" id="ARBA00022679"/>
    </source>
</evidence>
<dbReference type="InterPro" id="IPR050390">
    <property type="entry name" value="C5-Methyltransferase"/>
</dbReference>
<dbReference type="GO" id="GO:0008168">
    <property type="term" value="F:methyltransferase activity"/>
    <property type="evidence" value="ECO:0007669"/>
    <property type="project" value="UniProtKB-KW"/>
</dbReference>
<feature type="active site" evidence="6">
    <location>
        <position position="82"/>
    </location>
</feature>
<gene>
    <name evidence="7" type="ORF">NMN56_036390</name>
</gene>
<evidence type="ECO:0000313" key="8">
    <source>
        <dbReference type="Proteomes" id="UP001214441"/>
    </source>
</evidence>
<dbReference type="PROSITE" id="PS51679">
    <property type="entry name" value="SAM_MT_C5"/>
    <property type="match status" value="1"/>
</dbReference>
<sequence length="381" mass="41556">MTAALPHQSPPAKLRIVDLFAGPGGMDVAADVLGVDSIGIEWDAGACATRRAAGLKTIEADVREYGPSKFHERNVLVGGPPCQTFTVAGGGAGRRALDDVLEFVKRLVKREKRADIDADLVKMDDERTGLVLEPLRWALDAIDDPKSRPYHAIVLEQVPAVLPVWEAFGEALSAEGYSVDHDILRTEEFGVPQTRRRAVLIARFGGAHAALPSPTHHRYRKGVPRPAGDLFLEPWVAMEDVLSPRRPPFQVVSNYGTGGDPKARGRRRSCQPSATVTGKISRNRIVTDDARECELPRFELSEAGQLQTFPARYPWRGGDVSQQIGNAVPPRLAVHVLSAALGLDAPTESVWRRLSEWCPRPDRKVAASDTERASDALCAAH</sequence>
<dbReference type="EMBL" id="JANCPR020000055">
    <property type="protein sequence ID" value="MDJ1137337.1"/>
    <property type="molecule type" value="Genomic_DNA"/>
</dbReference>
<comment type="caution">
    <text evidence="7">The sequence shown here is derived from an EMBL/GenBank/DDBJ whole genome shotgun (WGS) entry which is preliminary data.</text>
</comment>
<dbReference type="GO" id="GO:0032259">
    <property type="term" value="P:methylation"/>
    <property type="evidence" value="ECO:0007669"/>
    <property type="project" value="UniProtKB-KW"/>
</dbReference>
<dbReference type="Gene3D" id="3.90.120.10">
    <property type="entry name" value="DNA Methylase, subunit A, domain 2"/>
    <property type="match status" value="1"/>
</dbReference>
<dbReference type="RefSeq" id="WP_274045494.1">
    <property type="nucleotide sequence ID" value="NZ_JANCPR020000055.1"/>
</dbReference>
<comment type="similarity">
    <text evidence="6">Belongs to the class I-like SAM-binding methyltransferase superfamily. C5-methyltransferase family.</text>
</comment>
<keyword evidence="5" id="KW-0680">Restriction system</keyword>
<evidence type="ECO:0000256" key="4">
    <source>
        <dbReference type="ARBA" id="ARBA00022691"/>
    </source>
</evidence>
<keyword evidence="3 6" id="KW-0808">Transferase</keyword>
<dbReference type="Pfam" id="PF00145">
    <property type="entry name" value="DNA_methylase"/>
    <property type="match status" value="2"/>
</dbReference>
<evidence type="ECO:0000256" key="1">
    <source>
        <dbReference type="ARBA" id="ARBA00011975"/>
    </source>
</evidence>
<evidence type="ECO:0000256" key="5">
    <source>
        <dbReference type="ARBA" id="ARBA00022747"/>
    </source>
</evidence>
<dbReference type="EC" id="2.1.1.37" evidence="1"/>
<protein>
    <recommendedName>
        <fullName evidence="1">DNA (cytosine-5-)-methyltransferase</fullName>
        <ecNumber evidence="1">2.1.1.37</ecNumber>
    </recommendedName>
</protein>
<reference evidence="7 8" key="1">
    <citation type="submission" date="2023-05" db="EMBL/GenBank/DDBJ databases">
        <title>Streptantibioticus silvisoli sp. nov., acidotolerant actinomycetes 1 from pine litter.</title>
        <authorList>
            <person name="Swiecimska M."/>
            <person name="Golinska P."/>
            <person name="Sangal V."/>
            <person name="Wachnowicz B."/>
            <person name="Goodfellow M."/>
        </authorList>
    </citation>
    <scope>NUCLEOTIDE SEQUENCE [LARGE SCALE GENOMIC DNA]</scope>
    <source>
        <strain evidence="7 8">DSM 42109</strain>
    </source>
</reference>
<evidence type="ECO:0000256" key="2">
    <source>
        <dbReference type="ARBA" id="ARBA00022603"/>
    </source>
</evidence>
<dbReference type="InterPro" id="IPR029063">
    <property type="entry name" value="SAM-dependent_MTases_sf"/>
</dbReference>
<dbReference type="SUPFAM" id="SSF53335">
    <property type="entry name" value="S-adenosyl-L-methionine-dependent methyltransferases"/>
    <property type="match status" value="1"/>
</dbReference>
<evidence type="ECO:0000313" key="7">
    <source>
        <dbReference type="EMBL" id="MDJ1137337.1"/>
    </source>
</evidence>
<dbReference type="InterPro" id="IPR001525">
    <property type="entry name" value="C5_MeTfrase"/>
</dbReference>